<organism evidence="5 6">
    <name type="scientific">Stakelama pacifica</name>
    <dbReference type="NCBI Taxonomy" id="517720"/>
    <lineage>
        <taxon>Bacteria</taxon>
        <taxon>Pseudomonadati</taxon>
        <taxon>Pseudomonadota</taxon>
        <taxon>Alphaproteobacteria</taxon>
        <taxon>Sphingomonadales</taxon>
        <taxon>Sphingomonadaceae</taxon>
        <taxon>Stakelama</taxon>
    </lineage>
</organism>
<comment type="caution">
    <text evidence="5">The sequence shown here is derived from an EMBL/GenBank/DDBJ whole genome shotgun (WGS) entry which is preliminary data.</text>
</comment>
<name>A0A4R6FH35_9SPHN</name>
<dbReference type="InterPro" id="IPR001451">
    <property type="entry name" value="Hexapep"/>
</dbReference>
<reference evidence="5 6" key="1">
    <citation type="submission" date="2019-03" db="EMBL/GenBank/DDBJ databases">
        <title>Genomic Encyclopedia of Type Strains, Phase IV (KMG-IV): sequencing the most valuable type-strain genomes for metagenomic binning, comparative biology and taxonomic classification.</title>
        <authorList>
            <person name="Goeker M."/>
        </authorList>
    </citation>
    <scope>NUCLEOTIDE SEQUENCE [LARGE SCALE GENOMIC DNA]</scope>
    <source>
        <strain evidence="5 6">DSM 25059</strain>
    </source>
</reference>
<dbReference type="Pfam" id="PF00132">
    <property type="entry name" value="Hexapep"/>
    <property type="match status" value="1"/>
</dbReference>
<comment type="similarity">
    <text evidence="1">Belongs to the transferase hexapeptide repeat family.</text>
</comment>
<dbReference type="OrthoDB" id="9815592at2"/>
<proteinExistence type="inferred from homology"/>
<dbReference type="PROSITE" id="PS00101">
    <property type="entry name" value="HEXAPEP_TRANSFERASES"/>
    <property type="match status" value="1"/>
</dbReference>
<evidence type="ECO:0000256" key="1">
    <source>
        <dbReference type="ARBA" id="ARBA00007274"/>
    </source>
</evidence>
<evidence type="ECO:0000313" key="5">
    <source>
        <dbReference type="EMBL" id="TDN80689.1"/>
    </source>
</evidence>
<evidence type="ECO:0000313" key="6">
    <source>
        <dbReference type="Proteomes" id="UP000295493"/>
    </source>
</evidence>
<keyword evidence="2 5" id="KW-0808">Transferase</keyword>
<dbReference type="InterPro" id="IPR011004">
    <property type="entry name" value="Trimer_LpxA-like_sf"/>
</dbReference>
<keyword evidence="3" id="KW-0677">Repeat</keyword>
<dbReference type="AlphaFoldDB" id="A0A4R6FH35"/>
<dbReference type="GO" id="GO:0016746">
    <property type="term" value="F:acyltransferase activity"/>
    <property type="evidence" value="ECO:0007669"/>
    <property type="project" value="UniProtKB-KW"/>
</dbReference>
<dbReference type="SUPFAM" id="SSF51161">
    <property type="entry name" value="Trimeric LpxA-like enzymes"/>
    <property type="match status" value="1"/>
</dbReference>
<dbReference type="InterPro" id="IPR018357">
    <property type="entry name" value="Hexapep_transf_CS"/>
</dbReference>
<evidence type="ECO:0000256" key="3">
    <source>
        <dbReference type="ARBA" id="ARBA00022737"/>
    </source>
</evidence>
<protein>
    <submittedName>
        <fullName evidence="5">Acetyltransferase-like isoleucine patch superfamily enzyme</fullName>
    </submittedName>
</protein>
<dbReference type="RefSeq" id="WP_133496159.1">
    <property type="nucleotide sequence ID" value="NZ_BMLU01000009.1"/>
</dbReference>
<accession>A0A4R6FH35</accession>
<evidence type="ECO:0000256" key="2">
    <source>
        <dbReference type="ARBA" id="ARBA00022679"/>
    </source>
</evidence>
<dbReference type="CDD" id="cd03349">
    <property type="entry name" value="LbH_XAT"/>
    <property type="match status" value="1"/>
</dbReference>
<sequence>MSENPGLNASWHEEPSADDYARIIDVLVQDLSDGLDHPDLWPVFGQFLDHFPLLPVFVTHRLNQQQREPHVRAALTAIVALCHSAQGNADLGVAEIRRAGFVRPHPLLDGVRQHLGTIIAASEITGSDYELSWSPAVEAILRREHIYPALDRRWEGVFAEGGTVRIPGHWLPERYAFMPRGGFANFGSFTYCQTPGMILPFEAGRYTSVAIGVRVMGPAHPTDWVSTHFWPYRENMAQLAQQEFGRDVPLRAFDTYYGPVRIGNDAWIGEDVLIKGGVTIGDGAIVAAGSVVTRDVPPYAIVGGVPAKIIRMRFDESTVDRLLASRWWDYNYVDFAALDPTDPNRFLDGLEPMIANGRIEPFKPGRVPVAALLRAELE</sequence>
<keyword evidence="4" id="KW-0012">Acyltransferase</keyword>
<dbReference type="PANTHER" id="PTHR43300">
    <property type="entry name" value="ACETYLTRANSFERASE"/>
    <property type="match status" value="1"/>
</dbReference>
<gene>
    <name evidence="5" type="ORF">EV664_10979</name>
</gene>
<dbReference type="PANTHER" id="PTHR43300:SF11">
    <property type="entry name" value="ACETYLTRANSFERASE RV3034C-RELATED"/>
    <property type="match status" value="1"/>
</dbReference>
<dbReference type="EMBL" id="SNWD01000009">
    <property type="protein sequence ID" value="TDN80689.1"/>
    <property type="molecule type" value="Genomic_DNA"/>
</dbReference>
<evidence type="ECO:0000256" key="4">
    <source>
        <dbReference type="ARBA" id="ARBA00023315"/>
    </source>
</evidence>
<dbReference type="Proteomes" id="UP000295493">
    <property type="component" value="Unassembled WGS sequence"/>
</dbReference>
<dbReference type="InterPro" id="IPR050179">
    <property type="entry name" value="Trans_hexapeptide_repeat"/>
</dbReference>
<dbReference type="Gene3D" id="2.160.10.10">
    <property type="entry name" value="Hexapeptide repeat proteins"/>
    <property type="match status" value="1"/>
</dbReference>
<keyword evidence="6" id="KW-1185">Reference proteome</keyword>